<dbReference type="PROSITE" id="PS50097">
    <property type="entry name" value="BTB"/>
    <property type="match status" value="1"/>
</dbReference>
<dbReference type="Gene3D" id="3.30.710.10">
    <property type="entry name" value="Potassium Channel Kv1.1, Chain A"/>
    <property type="match status" value="1"/>
</dbReference>
<dbReference type="Pfam" id="PF00651">
    <property type="entry name" value="BTB"/>
    <property type="match status" value="1"/>
</dbReference>
<dbReference type="VEuPathDB" id="FungiDB:SCHCODRAFT_02749871"/>
<reference evidence="2 3" key="1">
    <citation type="journal article" date="2010" name="Nat. Biotechnol.">
        <title>Genome sequence of the model mushroom Schizophyllum commune.</title>
        <authorList>
            <person name="Ohm R.A."/>
            <person name="de Jong J.F."/>
            <person name="Lugones L.G."/>
            <person name="Aerts A."/>
            <person name="Kothe E."/>
            <person name="Stajich J.E."/>
            <person name="de Vries R.P."/>
            <person name="Record E."/>
            <person name="Levasseur A."/>
            <person name="Baker S.E."/>
            <person name="Bartholomew K.A."/>
            <person name="Coutinho P.M."/>
            <person name="Erdmann S."/>
            <person name="Fowler T.J."/>
            <person name="Gathman A.C."/>
            <person name="Lombard V."/>
            <person name="Henrissat B."/>
            <person name="Knabe N."/>
            <person name="Kuees U."/>
            <person name="Lilly W.W."/>
            <person name="Lindquist E."/>
            <person name="Lucas S."/>
            <person name="Magnuson J.K."/>
            <person name="Piumi F."/>
            <person name="Raudaskoski M."/>
            <person name="Salamov A."/>
            <person name="Schmutz J."/>
            <person name="Schwarze F.W.M.R."/>
            <person name="vanKuyk P.A."/>
            <person name="Horton J.S."/>
            <person name="Grigoriev I.V."/>
            <person name="Woesten H.A.B."/>
        </authorList>
    </citation>
    <scope>NUCLEOTIDE SEQUENCE [LARGE SCALE GENOMIC DNA]</scope>
    <source>
        <strain evidence="3">H4-8 / FGSC 9210</strain>
    </source>
</reference>
<evidence type="ECO:0000259" key="1">
    <source>
        <dbReference type="PROSITE" id="PS50097"/>
    </source>
</evidence>
<dbReference type="InterPro" id="IPR000210">
    <property type="entry name" value="BTB/POZ_dom"/>
</dbReference>
<dbReference type="HOGENOM" id="CLU_555697_0_0_1"/>
<gene>
    <name evidence="2" type="ORF">SCHCODRAFT_85622</name>
</gene>
<dbReference type="AlphaFoldDB" id="D8QAE9"/>
<dbReference type="SUPFAM" id="SSF54695">
    <property type="entry name" value="POZ domain"/>
    <property type="match status" value="1"/>
</dbReference>
<accession>D8QAE9</accession>
<dbReference type="InParanoid" id="D8QAE9"/>
<dbReference type="OrthoDB" id="2973304at2759"/>
<dbReference type="eggNOG" id="ENOG502SUFV">
    <property type="taxonomic scope" value="Eukaryota"/>
</dbReference>
<keyword evidence="3" id="KW-1185">Reference proteome</keyword>
<name>D8QAE9_SCHCM</name>
<dbReference type="EMBL" id="GL377308">
    <property type="protein sequence ID" value="EFI95388.1"/>
    <property type="molecule type" value="Genomic_DNA"/>
</dbReference>
<dbReference type="GeneID" id="9588734"/>
<protein>
    <submittedName>
        <fullName evidence="2">Expressed protein</fullName>
    </submittedName>
</protein>
<dbReference type="Proteomes" id="UP000007431">
    <property type="component" value="Unassembled WGS sequence"/>
</dbReference>
<dbReference type="KEGG" id="scm:SCHCO_02749871"/>
<evidence type="ECO:0000313" key="2">
    <source>
        <dbReference type="EMBL" id="EFI95388.1"/>
    </source>
</evidence>
<proteinExistence type="predicted"/>
<dbReference type="RefSeq" id="XP_003030291.1">
    <property type="nucleotide sequence ID" value="XM_003030245.1"/>
</dbReference>
<organism evidence="3">
    <name type="scientific">Schizophyllum commune (strain H4-8 / FGSC 9210)</name>
    <name type="common">Split gill fungus</name>
    <dbReference type="NCBI Taxonomy" id="578458"/>
    <lineage>
        <taxon>Eukaryota</taxon>
        <taxon>Fungi</taxon>
        <taxon>Dikarya</taxon>
        <taxon>Basidiomycota</taxon>
        <taxon>Agaricomycotina</taxon>
        <taxon>Agaricomycetes</taxon>
        <taxon>Agaricomycetidae</taxon>
        <taxon>Agaricales</taxon>
        <taxon>Schizophyllaceae</taxon>
        <taxon>Schizophyllum</taxon>
    </lineage>
</organism>
<evidence type="ECO:0000313" key="3">
    <source>
        <dbReference type="Proteomes" id="UP000007431"/>
    </source>
</evidence>
<dbReference type="InterPro" id="IPR011333">
    <property type="entry name" value="SKP1/BTB/POZ_sf"/>
</dbReference>
<feature type="domain" description="BTB" evidence="1">
    <location>
        <begin position="64"/>
        <end position="129"/>
    </location>
</feature>
<sequence>MDNVETPRSPSVQSFASADTVSVAFTSTPGSPTMSSASDTAATRAMHEANSVPAQAHPFYLQDGNTKLKLDDDTFYNVHRYFFERHAPRFAELYLRDGQPDIIEIHDVSSIDFQRFLSIIYPNELGVCDIHTVEEWTSVLRLASAWSVASLRQVAIREIEPKATPVDKIVLARKFGLGETWLLPAFVALCRSSEPLEYEDAERLGLRSVLEIVRINREVSRSGESYDVEAAVRASAVFLSPGTDVMEPRVAVSEPSIHSPSLSPSSTPVVEHGPRLPLIDTREITSRRTGQLDTSDDLSYMALLASERAEEEALKSSTRSSCYFSYDYALGLLRIAYRLISETSIAAVRHRGWRELCLRRNGYTLGGPVTADRTEADVSWEVRPSNQDNALSSICRRIVQYICDRLSWAMASRWEDGHELWNTLTVQVPQASSQYTVASCVLDVKVLLKREGIPFAQDAGHADCVRVVIPSPSRDWFIPDDL</sequence>